<dbReference type="Proteomes" id="UP000646548">
    <property type="component" value="Unassembled WGS sequence"/>
</dbReference>
<gene>
    <name evidence="2" type="ORF">FQA47_007706</name>
</gene>
<dbReference type="EMBL" id="WKFB01000089">
    <property type="protein sequence ID" value="KAF6736315.1"/>
    <property type="molecule type" value="Genomic_DNA"/>
</dbReference>
<organism evidence="2 3">
    <name type="scientific">Oryzias melastigma</name>
    <name type="common">Marine medaka</name>
    <dbReference type="NCBI Taxonomy" id="30732"/>
    <lineage>
        <taxon>Eukaryota</taxon>
        <taxon>Metazoa</taxon>
        <taxon>Chordata</taxon>
        <taxon>Craniata</taxon>
        <taxon>Vertebrata</taxon>
        <taxon>Euteleostomi</taxon>
        <taxon>Actinopterygii</taxon>
        <taxon>Neopterygii</taxon>
        <taxon>Teleostei</taxon>
        <taxon>Neoteleostei</taxon>
        <taxon>Acanthomorphata</taxon>
        <taxon>Ovalentaria</taxon>
        <taxon>Atherinomorphae</taxon>
        <taxon>Beloniformes</taxon>
        <taxon>Adrianichthyidae</taxon>
        <taxon>Oryziinae</taxon>
        <taxon>Oryzias</taxon>
    </lineage>
</organism>
<name>A0A834KZC6_ORYME</name>
<protein>
    <submittedName>
        <fullName evidence="2">Uncharacterized protein</fullName>
    </submittedName>
</protein>
<evidence type="ECO:0000313" key="3">
    <source>
        <dbReference type="Proteomes" id="UP000646548"/>
    </source>
</evidence>
<feature type="region of interest" description="Disordered" evidence="1">
    <location>
        <begin position="1"/>
        <end position="26"/>
    </location>
</feature>
<sequence length="76" mass="8005">MSQRDAAFIHYSPPSSLSPPPPCGGLQKSLQLPEVPPDHHPFCAEGSAAAAAGGEAGLWIQLKEKQADQGREKSKV</sequence>
<reference evidence="2" key="1">
    <citation type="journal article" name="BMC Genomics">
        <title>Long-read sequencing and de novo genome assembly of marine medaka (Oryzias melastigma).</title>
        <authorList>
            <person name="Liang P."/>
            <person name="Saqib H.S.A."/>
            <person name="Ni X."/>
            <person name="Shen Y."/>
        </authorList>
    </citation>
    <scope>NUCLEOTIDE SEQUENCE</scope>
    <source>
        <strain evidence="2">Bigg-433</strain>
    </source>
</reference>
<evidence type="ECO:0000313" key="2">
    <source>
        <dbReference type="EMBL" id="KAF6736315.1"/>
    </source>
</evidence>
<dbReference type="AlphaFoldDB" id="A0A834KZC6"/>
<accession>A0A834KZC6</accession>
<proteinExistence type="predicted"/>
<comment type="caution">
    <text evidence="2">The sequence shown here is derived from an EMBL/GenBank/DDBJ whole genome shotgun (WGS) entry which is preliminary data.</text>
</comment>
<evidence type="ECO:0000256" key="1">
    <source>
        <dbReference type="SAM" id="MobiDB-lite"/>
    </source>
</evidence>